<keyword evidence="3" id="KW-1185">Reference proteome</keyword>
<feature type="compositionally biased region" description="Basic and acidic residues" evidence="1">
    <location>
        <begin position="141"/>
        <end position="150"/>
    </location>
</feature>
<protein>
    <submittedName>
        <fullName evidence="2">Uncharacterized protein</fullName>
    </submittedName>
</protein>
<name>A0A0D7BMI3_9AGAR</name>
<feature type="region of interest" description="Disordered" evidence="1">
    <location>
        <begin position="190"/>
        <end position="270"/>
    </location>
</feature>
<proteinExistence type="predicted"/>
<feature type="region of interest" description="Disordered" evidence="1">
    <location>
        <begin position="1"/>
        <end position="47"/>
    </location>
</feature>
<evidence type="ECO:0000313" key="3">
    <source>
        <dbReference type="Proteomes" id="UP000054007"/>
    </source>
</evidence>
<dbReference type="Proteomes" id="UP000054007">
    <property type="component" value="Unassembled WGS sequence"/>
</dbReference>
<feature type="region of interest" description="Disordered" evidence="1">
    <location>
        <begin position="69"/>
        <end position="177"/>
    </location>
</feature>
<evidence type="ECO:0000313" key="2">
    <source>
        <dbReference type="EMBL" id="KIY71369.1"/>
    </source>
</evidence>
<feature type="compositionally biased region" description="Acidic residues" evidence="1">
    <location>
        <begin position="70"/>
        <end position="81"/>
    </location>
</feature>
<gene>
    <name evidence="2" type="ORF">CYLTODRAFT_487287</name>
</gene>
<reference evidence="2 3" key="1">
    <citation type="journal article" date="2015" name="Fungal Genet. Biol.">
        <title>Evolution of novel wood decay mechanisms in Agaricales revealed by the genome sequences of Fistulina hepatica and Cylindrobasidium torrendii.</title>
        <authorList>
            <person name="Floudas D."/>
            <person name="Held B.W."/>
            <person name="Riley R."/>
            <person name="Nagy L.G."/>
            <person name="Koehler G."/>
            <person name="Ransdell A.S."/>
            <person name="Younus H."/>
            <person name="Chow J."/>
            <person name="Chiniquy J."/>
            <person name="Lipzen A."/>
            <person name="Tritt A."/>
            <person name="Sun H."/>
            <person name="Haridas S."/>
            <person name="LaButti K."/>
            <person name="Ohm R.A."/>
            <person name="Kues U."/>
            <person name="Blanchette R.A."/>
            <person name="Grigoriev I.V."/>
            <person name="Minto R.E."/>
            <person name="Hibbett D.S."/>
        </authorList>
    </citation>
    <scope>NUCLEOTIDE SEQUENCE [LARGE SCALE GENOMIC DNA]</scope>
    <source>
        <strain evidence="2 3">FP15055 ss-10</strain>
    </source>
</reference>
<evidence type="ECO:0000256" key="1">
    <source>
        <dbReference type="SAM" id="MobiDB-lite"/>
    </source>
</evidence>
<dbReference type="EMBL" id="KN880455">
    <property type="protein sequence ID" value="KIY71369.1"/>
    <property type="molecule type" value="Genomic_DNA"/>
</dbReference>
<dbReference type="AlphaFoldDB" id="A0A0D7BMI3"/>
<organism evidence="2 3">
    <name type="scientific">Cylindrobasidium torrendii FP15055 ss-10</name>
    <dbReference type="NCBI Taxonomy" id="1314674"/>
    <lineage>
        <taxon>Eukaryota</taxon>
        <taxon>Fungi</taxon>
        <taxon>Dikarya</taxon>
        <taxon>Basidiomycota</taxon>
        <taxon>Agaricomycotina</taxon>
        <taxon>Agaricomycetes</taxon>
        <taxon>Agaricomycetidae</taxon>
        <taxon>Agaricales</taxon>
        <taxon>Marasmiineae</taxon>
        <taxon>Physalacriaceae</taxon>
        <taxon>Cylindrobasidium</taxon>
    </lineage>
</organism>
<sequence length="270" mass="29246">MSPRNSVNEETPKRPLALKRSGADVEDKDDVTATKPEAPVELLQSEADELEVETQLVPTAAVQDLKDLFEAEEDAEEVSDVEADRGAPSDITTVAPEGPVSKSGSSTARVDNDLEFSLPPSSPPPAGPPLLARSPSIVGERILKRSRVNDGWDSDDEERAQAKPETPVPPSKRRRTALNRYVTLDQNVMSKLVLPSTPGPKRAPSQAGPSTPATQKGIRHFREHQHEYGSSPMGEISFPAPIVEEDEPEEPLPKLVFSSVGKAELEDPEL</sequence>
<accession>A0A0D7BMI3</accession>